<keyword evidence="2" id="KW-1133">Transmembrane helix</keyword>
<gene>
    <name evidence="3" type="ORF">Pla111_29380</name>
</gene>
<keyword evidence="2" id="KW-0472">Membrane</keyword>
<comment type="caution">
    <text evidence="3">The sequence shown here is derived from an EMBL/GenBank/DDBJ whole genome shotgun (WGS) entry which is preliminary data.</text>
</comment>
<evidence type="ECO:0000256" key="1">
    <source>
        <dbReference type="SAM" id="MobiDB-lite"/>
    </source>
</evidence>
<feature type="transmembrane region" description="Helical" evidence="2">
    <location>
        <begin position="25"/>
        <end position="45"/>
    </location>
</feature>
<evidence type="ECO:0000313" key="3">
    <source>
        <dbReference type="EMBL" id="TWT41561.1"/>
    </source>
</evidence>
<feature type="transmembrane region" description="Helical" evidence="2">
    <location>
        <begin position="84"/>
        <end position="103"/>
    </location>
</feature>
<evidence type="ECO:0000256" key="2">
    <source>
        <dbReference type="SAM" id="Phobius"/>
    </source>
</evidence>
<protein>
    <submittedName>
        <fullName evidence="3">Uncharacterized protein</fullName>
    </submittedName>
</protein>
<accession>A0A5C5VVD2</accession>
<dbReference type="AlphaFoldDB" id="A0A5C5VVD2"/>
<feature type="transmembrane region" description="Helical" evidence="2">
    <location>
        <begin position="115"/>
        <end position="135"/>
    </location>
</feature>
<reference evidence="3 4" key="1">
    <citation type="submission" date="2019-02" db="EMBL/GenBank/DDBJ databases">
        <title>Deep-cultivation of Planctomycetes and their phenomic and genomic characterization uncovers novel biology.</title>
        <authorList>
            <person name="Wiegand S."/>
            <person name="Jogler M."/>
            <person name="Boedeker C."/>
            <person name="Pinto D."/>
            <person name="Vollmers J."/>
            <person name="Rivas-Marin E."/>
            <person name="Kohn T."/>
            <person name="Peeters S.H."/>
            <person name="Heuer A."/>
            <person name="Rast P."/>
            <person name="Oberbeckmann S."/>
            <person name="Bunk B."/>
            <person name="Jeske O."/>
            <person name="Meyerdierks A."/>
            <person name="Storesund J.E."/>
            <person name="Kallscheuer N."/>
            <person name="Luecker S."/>
            <person name="Lage O.M."/>
            <person name="Pohl T."/>
            <person name="Merkel B.J."/>
            <person name="Hornburger P."/>
            <person name="Mueller R.-W."/>
            <person name="Bruemmer F."/>
            <person name="Labrenz M."/>
            <person name="Spormann A.M."/>
            <person name="Op Den Camp H."/>
            <person name="Overmann J."/>
            <person name="Amann R."/>
            <person name="Jetten M.S.M."/>
            <person name="Mascher T."/>
            <person name="Medema M.H."/>
            <person name="Devos D.P."/>
            <person name="Kaster A.-K."/>
            <person name="Ovreas L."/>
            <person name="Rohde M."/>
            <person name="Galperin M.Y."/>
            <person name="Jogler C."/>
        </authorList>
    </citation>
    <scope>NUCLEOTIDE SEQUENCE [LARGE SCALE GENOMIC DNA]</scope>
    <source>
        <strain evidence="3 4">Pla111</strain>
    </source>
</reference>
<proteinExistence type="predicted"/>
<dbReference type="EMBL" id="SJPH01000008">
    <property type="protein sequence ID" value="TWT41561.1"/>
    <property type="molecule type" value="Genomic_DNA"/>
</dbReference>
<feature type="transmembrane region" description="Helical" evidence="2">
    <location>
        <begin position="147"/>
        <end position="169"/>
    </location>
</feature>
<name>A0A5C5VVD2_9BACT</name>
<keyword evidence="4" id="KW-1185">Reference proteome</keyword>
<feature type="region of interest" description="Disordered" evidence="1">
    <location>
        <begin position="1"/>
        <end position="21"/>
    </location>
</feature>
<dbReference type="Proteomes" id="UP000318995">
    <property type="component" value="Unassembled WGS sequence"/>
</dbReference>
<evidence type="ECO:0000313" key="4">
    <source>
        <dbReference type="Proteomes" id="UP000318995"/>
    </source>
</evidence>
<keyword evidence="2" id="KW-0812">Transmembrane</keyword>
<sequence length="231" mass="24599">MLKPNAAPSSEHNNPPRRSPSAAKLLAPPILIAMGLWMLLVSLFVHELGHVLGALATDGRVVSLELRPGRLGHTLVNPNPSPEVVLWSGLLFGWVAPFATWPAWRLQRGLIGPTLRATTWFSWLALGSYLAVGGGERWSDTGQLMSAGWSALLLVALGSVVAMIGYAGSRHAWSILNERLETLANSPDAAPHGVARLAAGWWTWLVLWWVLQHAAGGAIGSALGLGIAAEP</sequence>
<organism evidence="3 4">
    <name type="scientific">Botrimarina hoheduenensis</name>
    <dbReference type="NCBI Taxonomy" id="2528000"/>
    <lineage>
        <taxon>Bacteria</taxon>
        <taxon>Pseudomonadati</taxon>
        <taxon>Planctomycetota</taxon>
        <taxon>Planctomycetia</taxon>
        <taxon>Pirellulales</taxon>
        <taxon>Lacipirellulaceae</taxon>
        <taxon>Botrimarina</taxon>
    </lineage>
</organism>